<evidence type="ECO:0000313" key="3">
    <source>
        <dbReference type="Proteomes" id="UP000017127"/>
    </source>
</evidence>
<proteinExistence type="predicted"/>
<keyword evidence="1" id="KW-0472">Membrane</keyword>
<comment type="caution">
    <text evidence="2">The sequence shown here is derived from an EMBL/GenBank/DDBJ whole genome shotgun (WGS) entry which is preliminary data.</text>
</comment>
<name>U7Q9Z7_9CYAN</name>
<gene>
    <name evidence="2" type="ORF">M595_5409</name>
</gene>
<keyword evidence="1" id="KW-1133">Transmembrane helix</keyword>
<feature type="transmembrane region" description="Helical" evidence="1">
    <location>
        <begin position="17"/>
        <end position="35"/>
    </location>
</feature>
<sequence length="37" mass="4285">MGIYTISIENPTLESQFFISYFVGFYLGIYGFIALRI</sequence>
<dbReference type="AlphaFoldDB" id="U7Q9Z7"/>
<accession>U7Q9Z7</accession>
<evidence type="ECO:0000256" key="1">
    <source>
        <dbReference type="SAM" id="Phobius"/>
    </source>
</evidence>
<keyword evidence="3" id="KW-1185">Reference proteome</keyword>
<organism evidence="2 3">
    <name type="scientific">Lyngbya aestuarii BL J</name>
    <dbReference type="NCBI Taxonomy" id="1348334"/>
    <lineage>
        <taxon>Bacteria</taxon>
        <taxon>Bacillati</taxon>
        <taxon>Cyanobacteriota</taxon>
        <taxon>Cyanophyceae</taxon>
        <taxon>Oscillatoriophycideae</taxon>
        <taxon>Oscillatoriales</taxon>
        <taxon>Microcoleaceae</taxon>
        <taxon>Lyngbya</taxon>
    </lineage>
</organism>
<evidence type="ECO:0000313" key="2">
    <source>
        <dbReference type="EMBL" id="ERT04654.1"/>
    </source>
</evidence>
<dbReference type="Proteomes" id="UP000017127">
    <property type="component" value="Unassembled WGS sequence"/>
</dbReference>
<protein>
    <submittedName>
        <fullName evidence="2">Putative membrane protein</fullName>
    </submittedName>
</protein>
<dbReference type="EMBL" id="AUZM01000086">
    <property type="protein sequence ID" value="ERT04654.1"/>
    <property type="molecule type" value="Genomic_DNA"/>
</dbReference>
<keyword evidence="1" id="KW-0812">Transmembrane</keyword>
<reference evidence="2 3" key="1">
    <citation type="journal article" date="2013" name="Front. Microbiol.">
        <title>Comparative genomic analyses of the cyanobacterium, Lyngbya aestuarii BL J, a powerful hydrogen producer.</title>
        <authorList>
            <person name="Kothari A."/>
            <person name="Vaughn M."/>
            <person name="Garcia-Pichel F."/>
        </authorList>
    </citation>
    <scope>NUCLEOTIDE SEQUENCE [LARGE SCALE GENOMIC DNA]</scope>
    <source>
        <strain evidence="2 3">BL J</strain>
    </source>
</reference>